<dbReference type="Proteomes" id="UP000789366">
    <property type="component" value="Unassembled WGS sequence"/>
</dbReference>
<protein>
    <submittedName>
        <fullName evidence="1">1982_t:CDS:1</fullName>
    </submittedName>
</protein>
<organism evidence="1 2">
    <name type="scientific">Cetraspora pellucida</name>
    <dbReference type="NCBI Taxonomy" id="1433469"/>
    <lineage>
        <taxon>Eukaryota</taxon>
        <taxon>Fungi</taxon>
        <taxon>Fungi incertae sedis</taxon>
        <taxon>Mucoromycota</taxon>
        <taxon>Glomeromycotina</taxon>
        <taxon>Glomeromycetes</taxon>
        <taxon>Diversisporales</taxon>
        <taxon>Gigasporaceae</taxon>
        <taxon>Cetraspora</taxon>
    </lineage>
</organism>
<sequence length="467" mass="52607">MKFTLKLIILITYILYSNHKIAAYIPNSRFGHTANLINNKIYFQGGTDGYTDFSDFFYLDILKPFDVYNTSSMPWTDISSLTRSNRSIGASCNVKNQSIFFIGGNTLVNNLVEKFDTLTQQWTIPNIIGNVSMSLNGVQCVVSEDIIYVFSGNAENKMIILNTSSLTLSVLSYAGAPAALVRYSATLLPNGDIFYIGGRYFNNFDVFGTMGMIPTFNINNNTWRTTVSFFQYNQILIIDGFPKGPIVSLDITTLTWSTPTISNNGLSPGLFWHTSTLFDKYILVAFGEYVDYQPLNNFYLLDISQKNNYKWVNIYNLSVSTTTSLPTTSQTPTYTSIPPYNKNDSNPNFGLIIGLVLGESEINKEIGVNTENSFTTTNELSDIQLQVTKKVDEFLEQNMIDMLPTDQEIIDLASEKVINQEPADSNNEEYEVTKKEALNALDTLSLYLLQQKNNTREYINLIAKFSE</sequence>
<name>A0ACA9MJT7_9GLOM</name>
<comment type="caution">
    <text evidence="1">The sequence shown here is derived from an EMBL/GenBank/DDBJ whole genome shotgun (WGS) entry which is preliminary data.</text>
</comment>
<dbReference type="EMBL" id="CAJVPW010008788">
    <property type="protein sequence ID" value="CAG8597181.1"/>
    <property type="molecule type" value="Genomic_DNA"/>
</dbReference>
<feature type="non-terminal residue" evidence="1">
    <location>
        <position position="467"/>
    </location>
</feature>
<accession>A0ACA9MJT7</accession>
<feature type="non-terminal residue" evidence="1">
    <location>
        <position position="1"/>
    </location>
</feature>
<keyword evidence="2" id="KW-1185">Reference proteome</keyword>
<proteinExistence type="predicted"/>
<reference evidence="1" key="1">
    <citation type="submission" date="2021-06" db="EMBL/GenBank/DDBJ databases">
        <authorList>
            <person name="Kallberg Y."/>
            <person name="Tangrot J."/>
            <person name="Rosling A."/>
        </authorList>
    </citation>
    <scope>NUCLEOTIDE SEQUENCE</scope>
    <source>
        <strain evidence="1">28 12/20/2015</strain>
    </source>
</reference>
<gene>
    <name evidence="1" type="ORF">SPELUC_LOCUS6971</name>
</gene>
<evidence type="ECO:0000313" key="1">
    <source>
        <dbReference type="EMBL" id="CAG8597181.1"/>
    </source>
</evidence>
<evidence type="ECO:0000313" key="2">
    <source>
        <dbReference type="Proteomes" id="UP000789366"/>
    </source>
</evidence>